<dbReference type="PROSITE" id="PS50103">
    <property type="entry name" value="ZF_C3H1"/>
    <property type="match status" value="1"/>
</dbReference>
<dbReference type="InterPro" id="IPR036855">
    <property type="entry name" value="Znf_CCCH_sf"/>
</dbReference>
<evidence type="ECO:0000313" key="8">
    <source>
        <dbReference type="WBParaSite" id="nRc.2.0.1.t48192-RA"/>
    </source>
</evidence>
<feature type="domain" description="C3H1-type" evidence="6">
    <location>
        <begin position="15"/>
        <end position="43"/>
    </location>
</feature>
<evidence type="ECO:0000256" key="5">
    <source>
        <dbReference type="SAM" id="MobiDB-lite"/>
    </source>
</evidence>
<evidence type="ECO:0000313" key="7">
    <source>
        <dbReference type="Proteomes" id="UP000887565"/>
    </source>
</evidence>
<dbReference type="GO" id="GO:0008270">
    <property type="term" value="F:zinc ion binding"/>
    <property type="evidence" value="ECO:0007669"/>
    <property type="project" value="UniProtKB-KW"/>
</dbReference>
<keyword evidence="7" id="KW-1185">Reference proteome</keyword>
<accession>A0A915LBG7</accession>
<keyword evidence="3 4" id="KW-0862">Zinc</keyword>
<name>A0A915LBG7_ROMCU</name>
<sequence length="219" mass="24437">MKENLRQHSSSQDSNQAARICKSWQNAFLCIRGCNCRYVHPDNEATNMNVIRHLDFLVSMVNNVSFKIDQLSSETRFHRGGYAQSDSLQQRASPIVGRSTSQDRWSQFNASPSSAIGHNSQRTDYINKKAVEESLKSYQVNSPGDLMGIATPQGTSSSHSFLQPGLWSAQIHAQTIEATKKAVESKHQGKEKDKNKSSTQNSDDGNHSQRAKVDKVVKQ</sequence>
<feature type="compositionally biased region" description="Basic and acidic residues" evidence="5">
    <location>
        <begin position="178"/>
        <end position="196"/>
    </location>
</feature>
<keyword evidence="1 4" id="KW-0479">Metal-binding</keyword>
<feature type="region of interest" description="Disordered" evidence="5">
    <location>
        <begin position="178"/>
        <end position="219"/>
    </location>
</feature>
<dbReference type="SUPFAM" id="SSF90229">
    <property type="entry name" value="CCCH zinc finger"/>
    <property type="match status" value="1"/>
</dbReference>
<proteinExistence type="predicted"/>
<dbReference type="WBParaSite" id="nRc.2.0.1.t48192-RA">
    <property type="protein sequence ID" value="nRc.2.0.1.t48192-RA"/>
    <property type="gene ID" value="nRc.2.0.1.g48192"/>
</dbReference>
<evidence type="ECO:0000256" key="2">
    <source>
        <dbReference type="ARBA" id="ARBA00022771"/>
    </source>
</evidence>
<protein>
    <submittedName>
        <fullName evidence="8">C3H1-type domain-containing protein</fullName>
    </submittedName>
</protein>
<dbReference type="AlphaFoldDB" id="A0A915LBG7"/>
<reference evidence="8" key="1">
    <citation type="submission" date="2022-11" db="UniProtKB">
        <authorList>
            <consortium name="WormBaseParasite"/>
        </authorList>
    </citation>
    <scope>IDENTIFICATION</scope>
</reference>
<evidence type="ECO:0000256" key="4">
    <source>
        <dbReference type="PROSITE-ProRule" id="PRU00723"/>
    </source>
</evidence>
<evidence type="ECO:0000256" key="1">
    <source>
        <dbReference type="ARBA" id="ARBA00022723"/>
    </source>
</evidence>
<dbReference type="Proteomes" id="UP000887565">
    <property type="component" value="Unplaced"/>
</dbReference>
<feature type="compositionally biased region" description="Basic and acidic residues" evidence="5">
    <location>
        <begin position="204"/>
        <end position="219"/>
    </location>
</feature>
<evidence type="ECO:0000259" key="6">
    <source>
        <dbReference type="PROSITE" id="PS50103"/>
    </source>
</evidence>
<keyword evidence="2 4" id="KW-0863">Zinc-finger</keyword>
<evidence type="ECO:0000256" key="3">
    <source>
        <dbReference type="ARBA" id="ARBA00022833"/>
    </source>
</evidence>
<dbReference type="InterPro" id="IPR000571">
    <property type="entry name" value="Znf_CCCH"/>
</dbReference>
<organism evidence="7 8">
    <name type="scientific">Romanomermis culicivorax</name>
    <name type="common">Nematode worm</name>
    <dbReference type="NCBI Taxonomy" id="13658"/>
    <lineage>
        <taxon>Eukaryota</taxon>
        <taxon>Metazoa</taxon>
        <taxon>Ecdysozoa</taxon>
        <taxon>Nematoda</taxon>
        <taxon>Enoplea</taxon>
        <taxon>Dorylaimia</taxon>
        <taxon>Mermithida</taxon>
        <taxon>Mermithoidea</taxon>
        <taxon>Mermithidae</taxon>
        <taxon>Romanomermis</taxon>
    </lineage>
</organism>
<feature type="zinc finger region" description="C3H1-type" evidence="4">
    <location>
        <begin position="15"/>
        <end position="43"/>
    </location>
</feature>